<name>A0ABQ4TEZ3_METOR</name>
<comment type="caution">
    <text evidence="1">The sequence shown here is derived from an EMBL/GenBank/DDBJ whole genome shotgun (WGS) entry which is preliminary data.</text>
</comment>
<protein>
    <submittedName>
        <fullName evidence="1">Uncharacterized protein</fullName>
    </submittedName>
</protein>
<accession>A0ABQ4TEZ3</accession>
<gene>
    <name evidence="1" type="ORF">LKMONMHP_4669</name>
</gene>
<reference evidence="1" key="1">
    <citation type="journal article" date="2021" name="Front. Microbiol.">
        <title>Comprehensive Comparative Genomics and Phenotyping of Methylobacterium Species.</title>
        <authorList>
            <person name="Alessa O."/>
            <person name="Ogura Y."/>
            <person name="Fujitani Y."/>
            <person name="Takami H."/>
            <person name="Hayashi T."/>
            <person name="Sahin N."/>
            <person name="Tani A."/>
        </authorList>
    </citation>
    <scope>NUCLEOTIDE SEQUENCE</scope>
    <source>
        <strain evidence="1">NBRC 15689</strain>
    </source>
</reference>
<dbReference type="Proteomes" id="UP001055156">
    <property type="component" value="Unassembled WGS sequence"/>
</dbReference>
<keyword evidence="2" id="KW-1185">Reference proteome</keyword>
<reference evidence="1" key="2">
    <citation type="submission" date="2021-08" db="EMBL/GenBank/DDBJ databases">
        <authorList>
            <person name="Tani A."/>
            <person name="Ola A."/>
            <person name="Ogura Y."/>
            <person name="Katsura K."/>
            <person name="Hayashi T."/>
        </authorList>
    </citation>
    <scope>NUCLEOTIDE SEQUENCE</scope>
    <source>
        <strain evidence="1">NBRC 15689</strain>
    </source>
</reference>
<organism evidence="1 2">
    <name type="scientific">Methylobacterium organophilum</name>
    <dbReference type="NCBI Taxonomy" id="410"/>
    <lineage>
        <taxon>Bacteria</taxon>
        <taxon>Pseudomonadati</taxon>
        <taxon>Pseudomonadota</taxon>
        <taxon>Alphaproteobacteria</taxon>
        <taxon>Hyphomicrobiales</taxon>
        <taxon>Methylobacteriaceae</taxon>
        <taxon>Methylobacterium</taxon>
    </lineage>
</organism>
<evidence type="ECO:0000313" key="2">
    <source>
        <dbReference type="Proteomes" id="UP001055156"/>
    </source>
</evidence>
<sequence>MSANRTEYMRIRDNPEVCGPVVDQGAGFISIEIKSTEIITRTPDAFEPAPPPAPAAEPATAETDDGWEWMLVEVLGHRRHSGRVREEERFGAKLLRIDVPVKGDPTAHGWQTHYYAPASLYGLTPCTREAAFAANKPYERPSRLALPVPRDEFGDDMPF</sequence>
<evidence type="ECO:0000313" key="1">
    <source>
        <dbReference type="EMBL" id="GJE29783.1"/>
    </source>
</evidence>
<proteinExistence type="predicted"/>
<dbReference type="RefSeq" id="WP_238315008.1">
    <property type="nucleotide sequence ID" value="NZ_BPQV01000020.1"/>
</dbReference>
<dbReference type="EMBL" id="BPQV01000020">
    <property type="protein sequence ID" value="GJE29783.1"/>
    <property type="molecule type" value="Genomic_DNA"/>
</dbReference>